<evidence type="ECO:0000259" key="2">
    <source>
        <dbReference type="Pfam" id="PF02272"/>
    </source>
</evidence>
<feature type="domain" description="DHHA1" evidence="2">
    <location>
        <begin position="227"/>
        <end position="310"/>
    </location>
</feature>
<protein>
    <submittedName>
        <fullName evidence="3">Bifunctional oligoribonuclease/PAP phosphatase NrnA</fullName>
    </submittedName>
</protein>
<dbReference type="Pfam" id="PF02272">
    <property type="entry name" value="DHHA1"/>
    <property type="match status" value="1"/>
</dbReference>
<dbReference type="Gene3D" id="3.10.310.30">
    <property type="match status" value="1"/>
</dbReference>
<dbReference type="GO" id="GO:0003676">
    <property type="term" value="F:nucleic acid binding"/>
    <property type="evidence" value="ECO:0007669"/>
    <property type="project" value="InterPro"/>
</dbReference>
<sequence>MKDKILEMIKAYDKIIIHRHIRPDPDALGSQGGLAEIIKASFPKKEVYLTGEEDPSLTFLVKMDEITDETYKGALVIVCDTANSPRISDERFKLGEKLIKIDHHPNEDPYGDEIWVDTGASSVSEMIYEWYEHGKEKGLVLTKDAARLLYAGIVSDTGRFLYSNTTVKTYYAAGELVKKGINPQEIFDNLYKVHENTARLNGYVLQHFKIIDGCAGYIHLPAEILKEYGVTVSEASLLVNAFANVEGMLAWVFFVDEPGQIRVRLRSKGPVINMLAMRYNGGGHPRASGATIYSEEESKRLVQDLVKLCKDYQSAN</sequence>
<comment type="caution">
    <text evidence="3">The sequence shown here is derived from an EMBL/GenBank/DDBJ whole genome shotgun (WGS) entry which is preliminary data.</text>
</comment>
<keyword evidence="4" id="KW-1185">Reference proteome</keyword>
<dbReference type="InterPro" id="IPR003156">
    <property type="entry name" value="DHHA1_dom"/>
</dbReference>
<dbReference type="InterPro" id="IPR038763">
    <property type="entry name" value="DHH_sf"/>
</dbReference>
<dbReference type="Proteomes" id="UP001139011">
    <property type="component" value="Unassembled WGS sequence"/>
</dbReference>
<dbReference type="InterPro" id="IPR051319">
    <property type="entry name" value="Oligoribo/pAp-PDE_c-di-AMP_PDE"/>
</dbReference>
<evidence type="ECO:0000259" key="1">
    <source>
        <dbReference type="Pfam" id="PF01368"/>
    </source>
</evidence>
<reference evidence="3" key="1">
    <citation type="submission" date="2021-09" db="EMBL/GenBank/DDBJ databases">
        <title>Genome analysis of Fictibacillus sp. KIGAM418 isolated from marine sediment.</title>
        <authorList>
            <person name="Seo M.-J."/>
            <person name="Cho E.-S."/>
            <person name="Hwang C.Y."/>
        </authorList>
    </citation>
    <scope>NUCLEOTIDE SEQUENCE</scope>
    <source>
        <strain evidence="3">KIGAM418</strain>
    </source>
</reference>
<dbReference type="Pfam" id="PF01368">
    <property type="entry name" value="DHH"/>
    <property type="match status" value="1"/>
</dbReference>
<dbReference type="PANTHER" id="PTHR47618">
    <property type="entry name" value="BIFUNCTIONAL OLIGORIBONUCLEASE AND PAP PHOSPHATASE NRNA"/>
    <property type="match status" value="1"/>
</dbReference>
<name>A0A9X2BG75_9BACL</name>
<dbReference type="RefSeq" id="WP_248253400.1">
    <property type="nucleotide sequence ID" value="NZ_JAIWJX010000002.1"/>
</dbReference>
<organism evidence="3 4">
    <name type="scientific">Fictibacillus marinisediminis</name>
    <dbReference type="NCBI Taxonomy" id="2878389"/>
    <lineage>
        <taxon>Bacteria</taxon>
        <taxon>Bacillati</taxon>
        <taxon>Bacillota</taxon>
        <taxon>Bacilli</taxon>
        <taxon>Bacillales</taxon>
        <taxon>Fictibacillaceae</taxon>
        <taxon>Fictibacillus</taxon>
    </lineage>
</organism>
<dbReference type="SUPFAM" id="SSF64182">
    <property type="entry name" value="DHH phosphoesterases"/>
    <property type="match status" value="1"/>
</dbReference>
<proteinExistence type="predicted"/>
<dbReference type="PANTHER" id="PTHR47618:SF1">
    <property type="entry name" value="BIFUNCTIONAL OLIGORIBONUCLEASE AND PAP PHOSPHATASE NRNA"/>
    <property type="match status" value="1"/>
</dbReference>
<dbReference type="AlphaFoldDB" id="A0A9X2BG75"/>
<evidence type="ECO:0000313" key="4">
    <source>
        <dbReference type="Proteomes" id="UP001139011"/>
    </source>
</evidence>
<evidence type="ECO:0000313" key="3">
    <source>
        <dbReference type="EMBL" id="MCK6258042.1"/>
    </source>
</evidence>
<accession>A0A9X2BG75</accession>
<dbReference type="EMBL" id="JAIWJX010000002">
    <property type="protein sequence ID" value="MCK6258042.1"/>
    <property type="molecule type" value="Genomic_DNA"/>
</dbReference>
<gene>
    <name evidence="3" type="ORF">LCY76_15800</name>
</gene>
<dbReference type="InterPro" id="IPR001667">
    <property type="entry name" value="DDH_dom"/>
</dbReference>
<feature type="domain" description="DDH" evidence="1">
    <location>
        <begin position="14"/>
        <end position="153"/>
    </location>
</feature>
<dbReference type="Gene3D" id="3.90.1640.10">
    <property type="entry name" value="inorganic pyrophosphatase (n-terminal core)"/>
    <property type="match status" value="1"/>
</dbReference>